<keyword evidence="3" id="KW-1185">Reference proteome</keyword>
<sequence length="106" mass="11741">MSVSSPTAQFLAVNPWYTRRSVWSSINPEAKAAKNPSIATVEHTWQTFSALESKMGGLVQLSERSRKHADKAAEKVQTPEAAYQSTRPYELAQLHSEIQGEPVVTL</sequence>
<dbReference type="Proteomes" id="UP000726737">
    <property type="component" value="Unassembled WGS sequence"/>
</dbReference>
<organism evidence="2 3">
    <name type="scientific">Mortierella polycephala</name>
    <dbReference type="NCBI Taxonomy" id="41804"/>
    <lineage>
        <taxon>Eukaryota</taxon>
        <taxon>Fungi</taxon>
        <taxon>Fungi incertae sedis</taxon>
        <taxon>Mucoromycota</taxon>
        <taxon>Mortierellomycotina</taxon>
        <taxon>Mortierellomycetes</taxon>
        <taxon>Mortierellales</taxon>
        <taxon>Mortierellaceae</taxon>
        <taxon>Mortierella</taxon>
    </lineage>
</organism>
<dbReference type="EMBL" id="JAAAJA010000252">
    <property type="protein sequence ID" value="KAG0257592.1"/>
    <property type="molecule type" value="Genomic_DNA"/>
</dbReference>
<protein>
    <submittedName>
        <fullName evidence="2">Uncharacterized protein</fullName>
    </submittedName>
</protein>
<accession>A0A9P6U2E9</accession>
<comment type="caution">
    <text evidence="2">The sequence shown here is derived from an EMBL/GenBank/DDBJ whole genome shotgun (WGS) entry which is preliminary data.</text>
</comment>
<proteinExistence type="predicted"/>
<feature type="region of interest" description="Disordered" evidence="1">
    <location>
        <begin position="64"/>
        <end position="84"/>
    </location>
</feature>
<gene>
    <name evidence="2" type="ORF">BG011_003872</name>
</gene>
<reference evidence="2" key="1">
    <citation type="journal article" date="2020" name="Fungal Divers.">
        <title>Resolving the Mortierellaceae phylogeny through synthesis of multi-gene phylogenetics and phylogenomics.</title>
        <authorList>
            <person name="Vandepol N."/>
            <person name="Liber J."/>
            <person name="Desiro A."/>
            <person name="Na H."/>
            <person name="Kennedy M."/>
            <person name="Barry K."/>
            <person name="Grigoriev I.V."/>
            <person name="Miller A.N."/>
            <person name="O'Donnell K."/>
            <person name="Stajich J.E."/>
            <person name="Bonito G."/>
        </authorList>
    </citation>
    <scope>NUCLEOTIDE SEQUENCE</scope>
    <source>
        <strain evidence="2">KOD948</strain>
    </source>
</reference>
<name>A0A9P6U2E9_9FUNG</name>
<evidence type="ECO:0000313" key="2">
    <source>
        <dbReference type="EMBL" id="KAG0257592.1"/>
    </source>
</evidence>
<evidence type="ECO:0000313" key="3">
    <source>
        <dbReference type="Proteomes" id="UP000726737"/>
    </source>
</evidence>
<evidence type="ECO:0000256" key="1">
    <source>
        <dbReference type="SAM" id="MobiDB-lite"/>
    </source>
</evidence>
<dbReference type="AlphaFoldDB" id="A0A9P6U2E9"/>